<evidence type="ECO:0000313" key="2">
    <source>
        <dbReference type="EMBL" id="KAJ7716371.1"/>
    </source>
</evidence>
<accession>A0AAD7HB00</accession>
<name>A0AAD7HB00_9AGAR</name>
<dbReference type="Proteomes" id="UP001215598">
    <property type="component" value="Unassembled WGS sequence"/>
</dbReference>
<evidence type="ECO:0000256" key="1">
    <source>
        <dbReference type="SAM" id="MobiDB-lite"/>
    </source>
</evidence>
<feature type="region of interest" description="Disordered" evidence="1">
    <location>
        <begin position="25"/>
        <end position="62"/>
    </location>
</feature>
<dbReference type="EMBL" id="JARKIB010000292">
    <property type="protein sequence ID" value="KAJ7716371.1"/>
    <property type="molecule type" value="Genomic_DNA"/>
</dbReference>
<gene>
    <name evidence="2" type="ORF">B0H16DRAFT_1476790</name>
</gene>
<reference evidence="2" key="1">
    <citation type="submission" date="2023-03" db="EMBL/GenBank/DDBJ databases">
        <title>Massive genome expansion in bonnet fungi (Mycena s.s.) driven by repeated elements and novel gene families across ecological guilds.</title>
        <authorList>
            <consortium name="Lawrence Berkeley National Laboratory"/>
            <person name="Harder C.B."/>
            <person name="Miyauchi S."/>
            <person name="Viragh M."/>
            <person name="Kuo A."/>
            <person name="Thoen E."/>
            <person name="Andreopoulos B."/>
            <person name="Lu D."/>
            <person name="Skrede I."/>
            <person name="Drula E."/>
            <person name="Henrissat B."/>
            <person name="Morin E."/>
            <person name="Kohler A."/>
            <person name="Barry K."/>
            <person name="LaButti K."/>
            <person name="Morin E."/>
            <person name="Salamov A."/>
            <person name="Lipzen A."/>
            <person name="Mereny Z."/>
            <person name="Hegedus B."/>
            <person name="Baldrian P."/>
            <person name="Stursova M."/>
            <person name="Weitz H."/>
            <person name="Taylor A."/>
            <person name="Grigoriev I.V."/>
            <person name="Nagy L.G."/>
            <person name="Martin F."/>
            <person name="Kauserud H."/>
        </authorList>
    </citation>
    <scope>NUCLEOTIDE SEQUENCE</scope>
    <source>
        <strain evidence="2">CBHHK182m</strain>
    </source>
</reference>
<protein>
    <submittedName>
        <fullName evidence="2">Uncharacterized protein</fullName>
    </submittedName>
</protein>
<feature type="region of interest" description="Disordered" evidence="1">
    <location>
        <begin position="248"/>
        <end position="373"/>
    </location>
</feature>
<comment type="caution">
    <text evidence="2">The sequence shown here is derived from an EMBL/GenBank/DDBJ whole genome shotgun (WGS) entry which is preliminary data.</text>
</comment>
<feature type="compositionally biased region" description="Gly residues" evidence="1">
    <location>
        <begin position="341"/>
        <end position="357"/>
    </location>
</feature>
<proteinExistence type="predicted"/>
<keyword evidence="3" id="KW-1185">Reference proteome</keyword>
<dbReference type="AlphaFoldDB" id="A0AAD7HB00"/>
<evidence type="ECO:0000313" key="3">
    <source>
        <dbReference type="Proteomes" id="UP001215598"/>
    </source>
</evidence>
<sequence>MDTPQDDDDWTTAWTNALQRYLKDPGARKDDEEDRLSDDLIPAGESRSWDDLTWQTGDPEQELQRRRSTLNRFEIEFTPHMRVFQVEREWSSARYIHDVMAGREEMGPGMRETGDYHDYLLNRRHTFTPEEQRENDRMWADRRKVRIEHHKRALKRKAAACAAADKRRFAGACPASPESSSLSASIGINSGKSSSSSASYFSGLSGVEECFLSTLRQDVPVMVMVQKEDGRKFPIGLGSLLGKAKYGKVAGSTPAQGKDRRVEGSRLSARPAGSANTRCTAADRPEGAELEGGAGLDGARPSGVGGEAWRSQQPMWRRLSWAAEGSQSGRGGMWHELKRAGGTGDLGGGGGRCGEGLGMREPKGGAIGARARKPERVRAGRSAARIGACWRHERRRWWWRAMVIGRQEEERAAERVRKGNGEARAERLRARTTALATPASVSDTETVLQYTTSDIPV</sequence>
<organism evidence="2 3">
    <name type="scientific">Mycena metata</name>
    <dbReference type="NCBI Taxonomy" id="1033252"/>
    <lineage>
        <taxon>Eukaryota</taxon>
        <taxon>Fungi</taxon>
        <taxon>Dikarya</taxon>
        <taxon>Basidiomycota</taxon>
        <taxon>Agaricomycotina</taxon>
        <taxon>Agaricomycetes</taxon>
        <taxon>Agaricomycetidae</taxon>
        <taxon>Agaricales</taxon>
        <taxon>Marasmiineae</taxon>
        <taxon>Mycenaceae</taxon>
        <taxon>Mycena</taxon>
    </lineage>
</organism>